<dbReference type="PANTHER" id="PTHR42788:SF2">
    <property type="entry name" value="ABC TRANSPORTER ATP-BINDING PROTEIN"/>
    <property type="match status" value="1"/>
</dbReference>
<gene>
    <name evidence="5" type="ORF">SAMN04488542_13443</name>
</gene>
<dbReference type="RefSeq" id="WP_091235428.1">
    <property type="nucleotide sequence ID" value="NZ_FNBG01000034.1"/>
</dbReference>
<dbReference type="InterPro" id="IPR027417">
    <property type="entry name" value="P-loop_NTPase"/>
</dbReference>
<dbReference type="OrthoDB" id="18967at2"/>
<keyword evidence="6" id="KW-1185">Reference proteome</keyword>
<dbReference type="PANTHER" id="PTHR42788">
    <property type="entry name" value="TAURINE IMPORT ATP-BINDING PROTEIN-RELATED"/>
    <property type="match status" value="1"/>
</dbReference>
<keyword evidence="2" id="KW-0547">Nucleotide-binding</keyword>
<accession>A0A1G7T6K3</accession>
<dbReference type="GO" id="GO:0016887">
    <property type="term" value="F:ATP hydrolysis activity"/>
    <property type="evidence" value="ECO:0007669"/>
    <property type="project" value="InterPro"/>
</dbReference>
<dbReference type="EMBL" id="FNBG01000034">
    <property type="protein sequence ID" value="SDG30712.1"/>
    <property type="molecule type" value="Genomic_DNA"/>
</dbReference>
<dbReference type="CDD" id="cd03293">
    <property type="entry name" value="ABC_NrtD_SsuB_transporters"/>
    <property type="match status" value="1"/>
</dbReference>
<dbReference type="SUPFAM" id="SSF52540">
    <property type="entry name" value="P-loop containing nucleoside triphosphate hydrolases"/>
    <property type="match status" value="1"/>
</dbReference>
<dbReference type="STRING" id="670482.SAMN04488542_13443"/>
<sequence length="273" mass="30358">MSLQNNTSTDSSTPLKPALEVHSVSMSFSDRRKILPVLDDISLTVSSGEFVSIIGPSGCGKSTLFHIIGGLNKPGRGYIYMQGKDVTGQRGHISYVPQQPALLPWRNIQDNVLLAGEIAGITGQTAKEDAEKWISRAGLEGFENAYPHTLSGGMQQRASFVRGLLAPQEVMCLDEPFSALDALTRSDMQRWLLDMWEESHRSVLMITHSIEEALMLSDTIYLFSSRPARVLQKITVPFPRPRHGEIVADSAFLELKREIGIWMTEEQRKSSSR</sequence>
<evidence type="ECO:0000259" key="4">
    <source>
        <dbReference type="PROSITE" id="PS50893"/>
    </source>
</evidence>
<dbReference type="SMART" id="SM00382">
    <property type="entry name" value="AAA"/>
    <property type="match status" value="1"/>
</dbReference>
<keyword evidence="3" id="KW-0067">ATP-binding</keyword>
<dbReference type="PROSITE" id="PS50893">
    <property type="entry name" value="ABC_TRANSPORTER_2"/>
    <property type="match status" value="1"/>
</dbReference>
<evidence type="ECO:0000313" key="5">
    <source>
        <dbReference type="EMBL" id="SDG30712.1"/>
    </source>
</evidence>
<dbReference type="Gene3D" id="3.40.50.300">
    <property type="entry name" value="P-loop containing nucleotide triphosphate hydrolases"/>
    <property type="match status" value="1"/>
</dbReference>
<protein>
    <submittedName>
        <fullName evidence="5">ABC-type nitrate/sulfonate/bicarbonate transport system, ATPase component</fullName>
    </submittedName>
</protein>
<feature type="domain" description="ABC transporter" evidence="4">
    <location>
        <begin position="21"/>
        <end position="250"/>
    </location>
</feature>
<dbReference type="InterPro" id="IPR017871">
    <property type="entry name" value="ABC_transporter-like_CS"/>
</dbReference>
<dbReference type="InterPro" id="IPR050166">
    <property type="entry name" value="ABC_transporter_ATP-bind"/>
</dbReference>
<organism evidence="5 6">
    <name type="scientific">Fontibacillus panacisegetis</name>
    <dbReference type="NCBI Taxonomy" id="670482"/>
    <lineage>
        <taxon>Bacteria</taxon>
        <taxon>Bacillati</taxon>
        <taxon>Bacillota</taxon>
        <taxon>Bacilli</taxon>
        <taxon>Bacillales</taxon>
        <taxon>Paenibacillaceae</taxon>
        <taxon>Fontibacillus</taxon>
    </lineage>
</organism>
<dbReference type="PROSITE" id="PS00211">
    <property type="entry name" value="ABC_TRANSPORTER_1"/>
    <property type="match status" value="1"/>
</dbReference>
<evidence type="ECO:0000256" key="2">
    <source>
        <dbReference type="ARBA" id="ARBA00022741"/>
    </source>
</evidence>
<dbReference type="Pfam" id="PF00005">
    <property type="entry name" value="ABC_tran"/>
    <property type="match status" value="1"/>
</dbReference>
<keyword evidence="1" id="KW-0813">Transport</keyword>
<name>A0A1G7T6K3_9BACL</name>
<evidence type="ECO:0000256" key="1">
    <source>
        <dbReference type="ARBA" id="ARBA00022448"/>
    </source>
</evidence>
<evidence type="ECO:0000313" key="6">
    <source>
        <dbReference type="Proteomes" id="UP000198972"/>
    </source>
</evidence>
<evidence type="ECO:0000256" key="3">
    <source>
        <dbReference type="ARBA" id="ARBA00022840"/>
    </source>
</evidence>
<reference evidence="5 6" key="1">
    <citation type="submission" date="2016-10" db="EMBL/GenBank/DDBJ databases">
        <authorList>
            <person name="de Groot N.N."/>
        </authorList>
    </citation>
    <scope>NUCLEOTIDE SEQUENCE [LARGE SCALE GENOMIC DNA]</scope>
    <source>
        <strain evidence="5 6">DSM 28129</strain>
    </source>
</reference>
<dbReference type="InterPro" id="IPR003593">
    <property type="entry name" value="AAA+_ATPase"/>
</dbReference>
<dbReference type="Proteomes" id="UP000198972">
    <property type="component" value="Unassembled WGS sequence"/>
</dbReference>
<dbReference type="InterPro" id="IPR003439">
    <property type="entry name" value="ABC_transporter-like_ATP-bd"/>
</dbReference>
<dbReference type="AlphaFoldDB" id="A0A1G7T6K3"/>
<dbReference type="GO" id="GO:0005524">
    <property type="term" value="F:ATP binding"/>
    <property type="evidence" value="ECO:0007669"/>
    <property type="project" value="UniProtKB-KW"/>
</dbReference>
<proteinExistence type="predicted"/>